<dbReference type="AlphaFoldDB" id="A0A3B1K5T1"/>
<dbReference type="InParanoid" id="A0A3B1K5T1"/>
<dbReference type="InterPro" id="IPR012337">
    <property type="entry name" value="RNaseH-like_sf"/>
</dbReference>
<protein>
    <submittedName>
        <fullName evidence="1">Uncharacterized protein</fullName>
    </submittedName>
</protein>
<name>A0A3B1K5T1_ASTMX</name>
<dbReference type="Ensembl" id="ENSAMXT00000051422.1">
    <property type="protein sequence ID" value="ENSAMXP00000049336.1"/>
    <property type="gene ID" value="ENSAMXG00000032672.1"/>
</dbReference>
<organism evidence="1 2">
    <name type="scientific">Astyanax mexicanus</name>
    <name type="common">Blind cave fish</name>
    <name type="synonym">Astyanax fasciatus mexicanus</name>
    <dbReference type="NCBI Taxonomy" id="7994"/>
    <lineage>
        <taxon>Eukaryota</taxon>
        <taxon>Metazoa</taxon>
        <taxon>Chordata</taxon>
        <taxon>Craniata</taxon>
        <taxon>Vertebrata</taxon>
        <taxon>Euteleostomi</taxon>
        <taxon>Actinopterygii</taxon>
        <taxon>Neopterygii</taxon>
        <taxon>Teleostei</taxon>
        <taxon>Ostariophysi</taxon>
        <taxon>Characiformes</taxon>
        <taxon>Characoidei</taxon>
        <taxon>Acestrorhamphidae</taxon>
        <taxon>Acestrorhamphinae</taxon>
        <taxon>Astyanax</taxon>
    </lineage>
</organism>
<dbReference type="SUPFAM" id="SSF53098">
    <property type="entry name" value="Ribonuclease H-like"/>
    <property type="match status" value="1"/>
</dbReference>
<proteinExistence type="predicted"/>
<accession>A0A3B1K5T1</accession>
<keyword evidence="2" id="KW-1185">Reference proteome</keyword>
<dbReference type="Proteomes" id="UP000018467">
    <property type="component" value="Unassembled WGS sequence"/>
</dbReference>
<dbReference type="PANTHER" id="PTHR45913:SF19">
    <property type="entry name" value="LOW QUALITY PROTEIN: ZINC FINGER BED DOMAIN-CONTAINING PROTEIN 5-LIKE"/>
    <property type="match status" value="1"/>
</dbReference>
<dbReference type="PANTHER" id="PTHR45913">
    <property type="entry name" value="EPM2A-INTERACTING PROTEIN 1"/>
    <property type="match status" value="1"/>
</dbReference>
<dbReference type="GeneTree" id="ENSGT00940000160436"/>
<evidence type="ECO:0000313" key="2">
    <source>
        <dbReference type="Proteomes" id="UP000018467"/>
    </source>
</evidence>
<reference evidence="2" key="2">
    <citation type="journal article" date="2014" name="Nat. Commun.">
        <title>The cavefish genome reveals candidate genes for eye loss.</title>
        <authorList>
            <person name="McGaugh S.E."/>
            <person name="Gross J.B."/>
            <person name="Aken B."/>
            <person name="Blin M."/>
            <person name="Borowsky R."/>
            <person name="Chalopin D."/>
            <person name="Hinaux H."/>
            <person name="Jeffery W.R."/>
            <person name="Keene A."/>
            <person name="Ma L."/>
            <person name="Minx P."/>
            <person name="Murphy D."/>
            <person name="O'Quin K.E."/>
            <person name="Retaux S."/>
            <person name="Rohner N."/>
            <person name="Searle S.M."/>
            <person name="Stahl B.A."/>
            <person name="Tabin C."/>
            <person name="Volff J.N."/>
            <person name="Yoshizawa M."/>
            <person name="Warren W.C."/>
        </authorList>
    </citation>
    <scope>NUCLEOTIDE SEQUENCE [LARGE SCALE GENOMIC DNA]</scope>
    <source>
        <strain evidence="2">female</strain>
    </source>
</reference>
<evidence type="ECO:0000313" key="1">
    <source>
        <dbReference type="Ensembl" id="ENSAMXP00000049336.1"/>
    </source>
</evidence>
<reference evidence="1" key="4">
    <citation type="submission" date="2025-09" db="UniProtKB">
        <authorList>
            <consortium name="Ensembl"/>
        </authorList>
    </citation>
    <scope>IDENTIFICATION</scope>
</reference>
<sequence>MSTPSDISFCKTNSDQKHDTIIRSFQSATCWLSGTLKEMKKKHYGSQEKNMESLNSEEKSMESLKLKVENKDTPSQFPFPKWTLYCSEYLALGFTCTGTENEPLPLCVVCSEVLANEALKPTKLRRHLETKHSEYASKPVEFFENKLKEYQSRKKTLELACSGTDNAKAVEASYRVAQLIAKAGKPHTIGESLILPAAKEMVSVMLGEKPCKQLNLISLSDNTVERRINEMAHDVTQQLIKRVRESRFYAIQLDESTDIANLSNLLAFVRYEHNREIFEDILFCKPLPTKTTAVAIFDVLNAFIVSNGIEWSKCVGVSTDGARAMMGQRSGVIARVKAVAPLATSVHCSLHREALAAKRMSRDLKIVLDEAVKIVNFIKSRPLQSRLFRVLCEEMGSSHVQLLLHTEVRWLSRGKVLARLFELRDEVRIFLLDSNFELSDRFTDFEWLAKLSYLSDIFTHLNGLNISLQGKSVTAFHVQNKIEATIKKLDMWTKRVEQSNYESFDNLSDFLTKENASLPNAVSRPIVEHLQSLKMQLRDYFPALDVHFSWIENPFVDICQGAIASLSASEEDRLIDLSCDSALKLIFSQKSLVNFWLHARSEYPDLSDKAVRFLMPFPTTYLCETGFSMLVVLKTKYRNRLNVEPDLRLQLSALQPDIHHLVAGKQHQPSH</sequence>
<dbReference type="Bgee" id="ENSAMXG00000032672">
    <property type="expression patterns" value="Expressed in testis"/>
</dbReference>
<reference evidence="2" key="1">
    <citation type="submission" date="2013-03" db="EMBL/GenBank/DDBJ databases">
        <authorList>
            <person name="Jeffery W."/>
            <person name="Warren W."/>
            <person name="Wilson R.K."/>
        </authorList>
    </citation>
    <scope>NUCLEOTIDE SEQUENCE</scope>
    <source>
        <strain evidence="2">female</strain>
    </source>
</reference>
<reference evidence="1" key="3">
    <citation type="submission" date="2025-08" db="UniProtKB">
        <authorList>
            <consortium name="Ensembl"/>
        </authorList>
    </citation>
    <scope>IDENTIFICATION</scope>
</reference>